<proteinExistence type="predicted"/>
<sequence length="141" mass="15134">MQADGGFVEHVGHAAQIAAELRREADALRLAARQRGRRAVQRQITQPHALQERQPGADFRQHVARHGLLARVGHEGVEPVARAVHRHGGELGDRQIAKTHCARHGIQARTAAVGAWLILGTIRPRLAPGALLPALLGAEAG</sequence>
<gene>
    <name evidence="1" type="ORF">GALL_245320</name>
</gene>
<comment type="caution">
    <text evidence="1">The sequence shown here is derived from an EMBL/GenBank/DDBJ whole genome shotgun (WGS) entry which is preliminary data.</text>
</comment>
<reference evidence="1" key="1">
    <citation type="submission" date="2016-10" db="EMBL/GenBank/DDBJ databases">
        <title>Sequence of Gallionella enrichment culture.</title>
        <authorList>
            <person name="Poehlein A."/>
            <person name="Muehling M."/>
            <person name="Daniel R."/>
        </authorList>
    </citation>
    <scope>NUCLEOTIDE SEQUENCE</scope>
</reference>
<name>A0A1J5RNB7_9ZZZZ</name>
<dbReference type="EMBL" id="MLJW01000205">
    <property type="protein sequence ID" value="OIQ93572.1"/>
    <property type="molecule type" value="Genomic_DNA"/>
</dbReference>
<dbReference type="AlphaFoldDB" id="A0A1J5RNB7"/>
<evidence type="ECO:0000313" key="1">
    <source>
        <dbReference type="EMBL" id="OIQ93572.1"/>
    </source>
</evidence>
<dbReference type="AntiFam" id="ANF00159">
    <property type="entry name" value="Shadow ORF (opposite uvrA)"/>
</dbReference>
<organism evidence="1">
    <name type="scientific">mine drainage metagenome</name>
    <dbReference type="NCBI Taxonomy" id="410659"/>
    <lineage>
        <taxon>unclassified sequences</taxon>
        <taxon>metagenomes</taxon>
        <taxon>ecological metagenomes</taxon>
    </lineage>
</organism>
<protein>
    <submittedName>
        <fullName evidence="1">Uncharacterized protein</fullName>
    </submittedName>
</protein>
<accession>A0A1J5RNB7</accession>